<feature type="transmembrane region" description="Helical" evidence="6">
    <location>
        <begin position="683"/>
        <end position="709"/>
    </location>
</feature>
<dbReference type="SUPFAM" id="SSF82866">
    <property type="entry name" value="Multidrug efflux transporter AcrB transmembrane domain"/>
    <property type="match status" value="2"/>
</dbReference>
<sequence length="730" mass="81356">MPASQVRIDASGVSFNTAGSDGYRDYLAFVESFGTDDYILLAVKNGLIVNDPELKKRMHRVNQELTAIDSVLKVIDLGTIESSDLFKLIGTTHFWDEKTFANFHHIIPGLSRLISHDMKTIAFIVKIDNEKLNGFQLEKQLKGMKQIIVNAFPEYPHCYAAGIPVLRAAFERYNLVNALVFGSLGLLFGTLIAFYIFKTLWAGMMVMLASLGSLIWTLGIMGTFGISLNLATGLSFGFILVVSTTTVFHIVSKYFQLLQNYSKEIALTKTFEIILRPCCMCALTTSAGFLSLTISPVEMVRQAGIVISIGVMLAFLLTLLITSFCLPRFFVSNDTISLKIKGDFLERLVKNYTIAGFRKPGISVLTGIIFLIVMTSGIPKIQTVKHLTNPIIKNTREAQDLHFIEQYISTGHSFSVVLKSLGNSFDSRKFWYDLYQFENKIKSIPGIQGVESLTPLVFRLALKLSPAVVMPEFVFHQILSKSSENDMIRSYLDPFSKKLRIIVHIQNHSSDQIETILQQVRNEAEHTFARKAKVTLSGQLILLKSHTTDLVSSQLKTLFLALFVITLLMIFQLKSFVLGLLSLIPNLFPLVTIFGIMGWFHIPLDPLTIFAAVISFGLSVDDSIHYLTQLKKEMIVSKEGDNVYECLTKAYYITSRALVSTTAVLFLSSLGLLFSSFQHVFSLGLLISSASIIALIGDLIFMPAAVLTFKPLNNLLSSKMKNTVALNNKI</sequence>
<comment type="caution">
    <text evidence="8">The sequence shown here is derived from an EMBL/GenBank/DDBJ whole genome shotgun (WGS) entry which is preliminary data.</text>
</comment>
<feature type="transmembrane region" description="Helical" evidence="6">
    <location>
        <begin position="306"/>
        <end position="331"/>
    </location>
</feature>
<evidence type="ECO:0000313" key="9">
    <source>
        <dbReference type="Proteomes" id="UP000605201"/>
    </source>
</evidence>
<feature type="transmembrane region" description="Helical" evidence="6">
    <location>
        <begin position="360"/>
        <end position="378"/>
    </location>
</feature>
<dbReference type="InterPro" id="IPR050545">
    <property type="entry name" value="Mycobact_MmpL"/>
</dbReference>
<evidence type="ECO:0000313" key="8">
    <source>
        <dbReference type="EMBL" id="MBC8431907.1"/>
    </source>
</evidence>
<reference evidence="8 9" key="1">
    <citation type="submission" date="2020-08" db="EMBL/GenBank/DDBJ databases">
        <title>Bridging the membrane lipid divide: bacteria of the FCB group superphylum have the potential to synthesize archaeal ether lipids.</title>
        <authorList>
            <person name="Villanueva L."/>
            <person name="Von Meijenfeldt F.A.B."/>
            <person name="Westbye A.B."/>
            <person name="Yadav S."/>
            <person name="Hopmans E.C."/>
            <person name="Dutilh B.E."/>
            <person name="Sinninghe Damste J.S."/>
        </authorList>
    </citation>
    <scope>NUCLEOTIDE SEQUENCE [LARGE SCALE GENOMIC DNA]</scope>
    <source>
        <strain evidence="8">NIOZ-UU17</strain>
    </source>
</reference>
<organism evidence="8 9">
    <name type="scientific">Candidatus Desulfatibia vada</name>
    <dbReference type="NCBI Taxonomy" id="2841696"/>
    <lineage>
        <taxon>Bacteria</taxon>
        <taxon>Pseudomonadati</taxon>
        <taxon>Thermodesulfobacteriota</taxon>
        <taxon>Desulfobacteria</taxon>
        <taxon>Desulfobacterales</taxon>
        <taxon>Desulfobacterales incertae sedis</taxon>
        <taxon>Candidatus Desulfatibia</taxon>
    </lineage>
</organism>
<evidence type="ECO:0000256" key="6">
    <source>
        <dbReference type="SAM" id="Phobius"/>
    </source>
</evidence>
<dbReference type="InterPro" id="IPR004869">
    <property type="entry name" value="MMPL_dom"/>
</dbReference>
<evidence type="ECO:0000256" key="3">
    <source>
        <dbReference type="ARBA" id="ARBA00022692"/>
    </source>
</evidence>
<gene>
    <name evidence="8" type="ORF">H8D96_08295</name>
</gene>
<dbReference type="AlphaFoldDB" id="A0A8J6P2E4"/>
<evidence type="ECO:0000259" key="7">
    <source>
        <dbReference type="Pfam" id="PF03176"/>
    </source>
</evidence>
<comment type="subcellular location">
    <subcellularLocation>
        <location evidence="1">Cell membrane</location>
        <topology evidence="1">Multi-pass membrane protein</topology>
    </subcellularLocation>
</comment>
<dbReference type="GO" id="GO:0005886">
    <property type="term" value="C:plasma membrane"/>
    <property type="evidence" value="ECO:0007669"/>
    <property type="project" value="UniProtKB-SubCell"/>
</dbReference>
<evidence type="ECO:0000256" key="2">
    <source>
        <dbReference type="ARBA" id="ARBA00022475"/>
    </source>
</evidence>
<evidence type="ECO:0000256" key="4">
    <source>
        <dbReference type="ARBA" id="ARBA00022989"/>
    </source>
</evidence>
<name>A0A8J6P2E4_9BACT</name>
<feature type="transmembrane region" description="Helical" evidence="6">
    <location>
        <begin position="580"/>
        <end position="602"/>
    </location>
</feature>
<keyword evidence="5 6" id="KW-0472">Membrane</keyword>
<dbReference type="EMBL" id="JACNIG010000191">
    <property type="protein sequence ID" value="MBC8431907.1"/>
    <property type="molecule type" value="Genomic_DNA"/>
</dbReference>
<evidence type="ECO:0000256" key="1">
    <source>
        <dbReference type="ARBA" id="ARBA00004651"/>
    </source>
</evidence>
<feature type="transmembrane region" description="Helical" evidence="6">
    <location>
        <begin position="657"/>
        <end position="677"/>
    </location>
</feature>
<dbReference type="Gene3D" id="1.20.1640.10">
    <property type="entry name" value="Multidrug efflux transporter AcrB transmembrane domain"/>
    <property type="match status" value="2"/>
</dbReference>
<proteinExistence type="predicted"/>
<dbReference type="Pfam" id="PF03176">
    <property type="entry name" value="MMPL"/>
    <property type="match status" value="2"/>
</dbReference>
<evidence type="ECO:0000256" key="5">
    <source>
        <dbReference type="ARBA" id="ARBA00023136"/>
    </source>
</evidence>
<feature type="domain" description="Membrane transport protein MMPL" evidence="7">
    <location>
        <begin position="499"/>
        <end position="707"/>
    </location>
</feature>
<protein>
    <submittedName>
        <fullName evidence="8">MMPL family transporter</fullName>
    </submittedName>
</protein>
<accession>A0A8J6P2E4</accession>
<dbReference type="PANTHER" id="PTHR33406:SF12">
    <property type="entry name" value="BLR2997 PROTEIN"/>
    <property type="match status" value="1"/>
</dbReference>
<dbReference type="PANTHER" id="PTHR33406">
    <property type="entry name" value="MEMBRANE PROTEIN MJ1562-RELATED"/>
    <property type="match status" value="1"/>
</dbReference>
<keyword evidence="3 6" id="KW-0812">Transmembrane</keyword>
<feature type="transmembrane region" description="Helical" evidence="6">
    <location>
        <begin position="555"/>
        <end position="573"/>
    </location>
</feature>
<feature type="domain" description="Membrane transport protein MMPL" evidence="7">
    <location>
        <begin position="104"/>
        <end position="320"/>
    </location>
</feature>
<keyword evidence="2" id="KW-1003">Cell membrane</keyword>
<dbReference type="Proteomes" id="UP000605201">
    <property type="component" value="Unassembled WGS sequence"/>
</dbReference>
<feature type="transmembrane region" description="Helical" evidence="6">
    <location>
        <begin position="204"/>
        <end position="228"/>
    </location>
</feature>
<feature type="transmembrane region" description="Helical" evidence="6">
    <location>
        <begin position="175"/>
        <end position="197"/>
    </location>
</feature>
<feature type="transmembrane region" description="Helical" evidence="6">
    <location>
        <begin position="273"/>
        <end position="294"/>
    </location>
</feature>
<feature type="transmembrane region" description="Helical" evidence="6">
    <location>
        <begin position="234"/>
        <end position="252"/>
    </location>
</feature>
<keyword evidence="4 6" id="KW-1133">Transmembrane helix</keyword>